<dbReference type="PIRSF" id="PIRSF001439">
    <property type="entry name" value="CryM"/>
    <property type="match status" value="1"/>
</dbReference>
<dbReference type="PANTHER" id="PTHR13812">
    <property type="entry name" value="KETIMINE REDUCTASE MU-CRYSTALLIN"/>
    <property type="match status" value="1"/>
</dbReference>
<dbReference type="InterPro" id="IPR003462">
    <property type="entry name" value="ODC_Mu_crystall"/>
</dbReference>
<dbReference type="Gene3D" id="3.40.50.720">
    <property type="entry name" value="NAD(P)-binding Rossmann-like Domain"/>
    <property type="match status" value="1"/>
</dbReference>
<evidence type="ECO:0000313" key="2">
    <source>
        <dbReference type="Proteomes" id="UP001589718"/>
    </source>
</evidence>
<dbReference type="Gene3D" id="3.30.1780.10">
    <property type="entry name" value="ornithine cyclodeaminase, domain 1"/>
    <property type="match status" value="1"/>
</dbReference>
<dbReference type="EMBL" id="JBHMCR010000019">
    <property type="protein sequence ID" value="MFB9524074.1"/>
    <property type="molecule type" value="Genomic_DNA"/>
</dbReference>
<dbReference type="InterPro" id="IPR023401">
    <property type="entry name" value="ODC_N"/>
</dbReference>
<reference evidence="1 2" key="1">
    <citation type="submission" date="2024-09" db="EMBL/GenBank/DDBJ databases">
        <authorList>
            <person name="Sun Q."/>
            <person name="Mori K."/>
        </authorList>
    </citation>
    <scope>NUCLEOTIDE SEQUENCE [LARGE SCALE GENOMIC DNA]</scope>
    <source>
        <strain evidence="1 2">JCM 4362</strain>
    </source>
</reference>
<accession>A0ABV5PLJ1</accession>
<dbReference type="SUPFAM" id="SSF51735">
    <property type="entry name" value="NAD(P)-binding Rossmann-fold domains"/>
    <property type="match status" value="1"/>
</dbReference>
<keyword evidence="2" id="KW-1185">Reference proteome</keyword>
<dbReference type="PANTHER" id="PTHR13812:SF19">
    <property type="entry name" value="KETIMINE REDUCTASE MU-CRYSTALLIN"/>
    <property type="match status" value="1"/>
</dbReference>
<evidence type="ECO:0000313" key="1">
    <source>
        <dbReference type="EMBL" id="MFB9524074.1"/>
    </source>
</evidence>
<gene>
    <name evidence="1" type="ORF">ACFFTU_29435</name>
</gene>
<name>A0ABV5PLJ1_STRCM</name>
<protein>
    <submittedName>
        <fullName evidence="1">Ornithine cyclodeaminase</fullName>
    </submittedName>
</protein>
<sequence length="357" mass="37818">MLQFEEYPDTELVYLSRSDVRLAAAGIDVVGVVRDAITHHAQGLTLLPDEAYMGWKTSDGFDARSLAMPGGIQTAHGLELGLKIINGSLGNPGRGVARSQGLIVLFDPELAWPRVVMEAAWVSAFRTAAVTAVSALALGVRPLRRLAVLGCGTLARAHVQLLSEVLGNLESLTLYDTDPERSRALAATLAEDPDFAGLHPTVAPDPELCVKDADLVVPVTVTTQGYLRPEWFAPGALVVHVSLDDLLPEAVAAAGLVVVDDWSLVSHDHRRLLGRMYREGTLRGPDGSYAEDVVPDSAARQVDGTLGEVLLGTLPGRASDNDLVLCNPFGMSILDVALGSAVAEAAARQGLGSRLTR</sequence>
<dbReference type="InterPro" id="IPR036291">
    <property type="entry name" value="NAD(P)-bd_dom_sf"/>
</dbReference>
<dbReference type="RefSeq" id="WP_345218267.1">
    <property type="nucleotide sequence ID" value="NZ_BAAAXE010000001.1"/>
</dbReference>
<dbReference type="Pfam" id="PF02423">
    <property type="entry name" value="OCD_Mu_crystall"/>
    <property type="match status" value="1"/>
</dbReference>
<organism evidence="1 2">
    <name type="scientific">Streptomyces cremeus</name>
    <dbReference type="NCBI Taxonomy" id="66881"/>
    <lineage>
        <taxon>Bacteria</taxon>
        <taxon>Bacillati</taxon>
        <taxon>Actinomycetota</taxon>
        <taxon>Actinomycetes</taxon>
        <taxon>Kitasatosporales</taxon>
        <taxon>Streptomycetaceae</taxon>
        <taxon>Streptomyces</taxon>
    </lineage>
</organism>
<comment type="caution">
    <text evidence="1">The sequence shown here is derived from an EMBL/GenBank/DDBJ whole genome shotgun (WGS) entry which is preliminary data.</text>
</comment>
<dbReference type="Proteomes" id="UP001589718">
    <property type="component" value="Unassembled WGS sequence"/>
</dbReference>
<proteinExistence type="predicted"/>